<dbReference type="RefSeq" id="WP_377423246.1">
    <property type="nucleotide sequence ID" value="NZ_JBHSPR010000013.1"/>
</dbReference>
<name>A0ABW1K8L8_9ACTN</name>
<dbReference type="SUPFAM" id="SSF56574">
    <property type="entry name" value="Serpins"/>
    <property type="match status" value="1"/>
</dbReference>
<organism evidence="3 4">
    <name type="scientific">Plantactinospora solaniradicis</name>
    <dbReference type="NCBI Taxonomy" id="1723736"/>
    <lineage>
        <taxon>Bacteria</taxon>
        <taxon>Bacillati</taxon>
        <taxon>Actinomycetota</taxon>
        <taxon>Actinomycetes</taxon>
        <taxon>Micromonosporales</taxon>
        <taxon>Micromonosporaceae</taxon>
        <taxon>Plantactinospora</taxon>
    </lineage>
</organism>
<dbReference type="PANTHER" id="PTHR11461">
    <property type="entry name" value="SERINE PROTEASE INHIBITOR, SERPIN"/>
    <property type="match status" value="1"/>
</dbReference>
<gene>
    <name evidence="3" type="ORF">ACFP2T_18325</name>
</gene>
<dbReference type="InterPro" id="IPR023796">
    <property type="entry name" value="Serpin_dom"/>
</dbReference>
<evidence type="ECO:0000256" key="1">
    <source>
        <dbReference type="RuleBase" id="RU000411"/>
    </source>
</evidence>
<dbReference type="InterPro" id="IPR042178">
    <property type="entry name" value="Serpin_sf_1"/>
</dbReference>
<dbReference type="InterPro" id="IPR036186">
    <property type="entry name" value="Serpin_sf"/>
</dbReference>
<accession>A0ABW1K8L8</accession>
<evidence type="ECO:0000313" key="3">
    <source>
        <dbReference type="EMBL" id="MFC6018152.1"/>
    </source>
</evidence>
<keyword evidence="4" id="KW-1185">Reference proteome</keyword>
<feature type="domain" description="Serpin" evidence="2">
    <location>
        <begin position="65"/>
        <end position="419"/>
    </location>
</feature>
<dbReference type="InterPro" id="IPR042185">
    <property type="entry name" value="Serpin_sf_2"/>
</dbReference>
<dbReference type="Gene3D" id="3.30.497.10">
    <property type="entry name" value="Antithrombin, subunit I, domain 2"/>
    <property type="match status" value="1"/>
</dbReference>
<evidence type="ECO:0000259" key="2">
    <source>
        <dbReference type="SMART" id="SM00093"/>
    </source>
</evidence>
<dbReference type="CDD" id="cd19588">
    <property type="entry name" value="serpin_miropin-like"/>
    <property type="match status" value="1"/>
</dbReference>
<dbReference type="PROSITE" id="PS51257">
    <property type="entry name" value="PROKAR_LIPOPROTEIN"/>
    <property type="match status" value="1"/>
</dbReference>
<dbReference type="SMART" id="SM00093">
    <property type="entry name" value="SERPIN"/>
    <property type="match status" value="1"/>
</dbReference>
<dbReference type="Gene3D" id="2.30.39.10">
    <property type="entry name" value="Alpha-1-antitrypsin, domain 1"/>
    <property type="match status" value="1"/>
</dbReference>
<sequence>MHTSRGAATLPVRVGAVLVTGAMLLVGCGAPTPPGDAARIDARLVADLAPSEARAVSQAVNAFAFDLFAEVAGARQNTITAPLSMTVLLAMLLAGADGDTAAEIAEVLHLTGRRDVEVGALLRKTADTDDVTLSVADSLWADEGRPLEEDYLTLLRSAFGATVEQGDLGSPDTAEQIDVWASKNTNGLIDGVAADLGLPNPDAVLVLLNAVYFLGEWTTRFDPGGTRPEPFTLPGGGTADVPMMHLTDERFGYAQRDGYRMLRLPYGEHGRYGMEIMLPDDGRTLADLVASLDAAQWRAAVDSLTEETIDELALPRFELRWKAELTDPLRRLGMSTAFTPGRAGFRPMSPAAPWLEMVIHKTYVRVDEHGTEAAAVSGGAMITSARTDQTVFRVDRPFAFTISDQQTGAILFLGAVTDPRA</sequence>
<comment type="caution">
    <text evidence="3">The sequence shown here is derived from an EMBL/GenBank/DDBJ whole genome shotgun (WGS) entry which is preliminary data.</text>
</comment>
<reference evidence="4" key="1">
    <citation type="journal article" date="2019" name="Int. J. Syst. Evol. Microbiol.">
        <title>The Global Catalogue of Microorganisms (GCM) 10K type strain sequencing project: providing services to taxonomists for standard genome sequencing and annotation.</title>
        <authorList>
            <consortium name="The Broad Institute Genomics Platform"/>
            <consortium name="The Broad Institute Genome Sequencing Center for Infectious Disease"/>
            <person name="Wu L."/>
            <person name="Ma J."/>
        </authorList>
    </citation>
    <scope>NUCLEOTIDE SEQUENCE [LARGE SCALE GENOMIC DNA]</scope>
    <source>
        <strain evidence="4">ZS-35-S2</strain>
    </source>
</reference>
<comment type="similarity">
    <text evidence="1">Belongs to the serpin family.</text>
</comment>
<dbReference type="PANTHER" id="PTHR11461:SF211">
    <property type="entry name" value="GH10112P-RELATED"/>
    <property type="match status" value="1"/>
</dbReference>
<dbReference type="EMBL" id="JBHSPR010000013">
    <property type="protein sequence ID" value="MFC6018152.1"/>
    <property type="molecule type" value="Genomic_DNA"/>
</dbReference>
<evidence type="ECO:0000313" key="4">
    <source>
        <dbReference type="Proteomes" id="UP001596203"/>
    </source>
</evidence>
<dbReference type="Pfam" id="PF00079">
    <property type="entry name" value="Serpin"/>
    <property type="match status" value="1"/>
</dbReference>
<dbReference type="Proteomes" id="UP001596203">
    <property type="component" value="Unassembled WGS sequence"/>
</dbReference>
<protein>
    <submittedName>
        <fullName evidence="3">Serpin family protein</fullName>
    </submittedName>
</protein>
<dbReference type="InterPro" id="IPR000215">
    <property type="entry name" value="Serpin_fam"/>
</dbReference>
<proteinExistence type="inferred from homology"/>